<accession>A0A2T5V7H7</accession>
<feature type="transmembrane region" description="Helical" evidence="7">
    <location>
        <begin position="163"/>
        <end position="194"/>
    </location>
</feature>
<dbReference type="SUPFAM" id="SSF161098">
    <property type="entry name" value="MetI-like"/>
    <property type="match status" value="1"/>
</dbReference>
<keyword evidence="10" id="KW-1185">Reference proteome</keyword>
<dbReference type="PANTHER" id="PTHR30151">
    <property type="entry name" value="ALKANE SULFONATE ABC TRANSPORTER-RELATED, MEMBRANE SUBUNIT"/>
    <property type="match status" value="1"/>
</dbReference>
<evidence type="ECO:0000256" key="5">
    <source>
        <dbReference type="ARBA" id="ARBA00022989"/>
    </source>
</evidence>
<comment type="subcellular location">
    <subcellularLocation>
        <location evidence="1 7">Cell membrane</location>
        <topology evidence="1 7">Multi-pass membrane protein</topology>
    </subcellularLocation>
</comment>
<feature type="transmembrane region" description="Helical" evidence="7">
    <location>
        <begin position="65"/>
        <end position="85"/>
    </location>
</feature>
<evidence type="ECO:0000256" key="2">
    <source>
        <dbReference type="ARBA" id="ARBA00022448"/>
    </source>
</evidence>
<keyword evidence="4 7" id="KW-0812">Transmembrane</keyword>
<dbReference type="CDD" id="cd06261">
    <property type="entry name" value="TM_PBP2"/>
    <property type="match status" value="1"/>
</dbReference>
<dbReference type="Gene3D" id="1.10.3720.10">
    <property type="entry name" value="MetI-like"/>
    <property type="match status" value="1"/>
</dbReference>
<evidence type="ECO:0000256" key="3">
    <source>
        <dbReference type="ARBA" id="ARBA00022475"/>
    </source>
</evidence>
<dbReference type="Proteomes" id="UP000244081">
    <property type="component" value="Unassembled WGS sequence"/>
</dbReference>
<dbReference type="PROSITE" id="PS50928">
    <property type="entry name" value="ABC_TM1"/>
    <property type="match status" value="1"/>
</dbReference>
<dbReference type="Pfam" id="PF00528">
    <property type="entry name" value="BPD_transp_1"/>
    <property type="match status" value="1"/>
</dbReference>
<dbReference type="InterPro" id="IPR035906">
    <property type="entry name" value="MetI-like_sf"/>
</dbReference>
<protein>
    <submittedName>
        <fullName evidence="9">Putative hydroxymethylpyrimidine transport system permease protein</fullName>
    </submittedName>
</protein>
<feature type="transmembrane region" description="Helical" evidence="7">
    <location>
        <begin position="123"/>
        <end position="142"/>
    </location>
</feature>
<organism evidence="9 10">
    <name type="scientific">Breoghania corrubedonensis</name>
    <dbReference type="NCBI Taxonomy" id="665038"/>
    <lineage>
        <taxon>Bacteria</taxon>
        <taxon>Pseudomonadati</taxon>
        <taxon>Pseudomonadota</taxon>
        <taxon>Alphaproteobacteria</taxon>
        <taxon>Hyphomicrobiales</taxon>
        <taxon>Stappiaceae</taxon>
        <taxon>Breoghania</taxon>
    </lineage>
</organism>
<evidence type="ECO:0000256" key="6">
    <source>
        <dbReference type="ARBA" id="ARBA00023136"/>
    </source>
</evidence>
<sequence length="252" mass="26966">MSEFQRRIVRGLVTAILLLGAWELAVRGLKLPSYMLPPPSRVAQVLVARADFLLTQAGITAYETVLGLVFGVVSGVVLALTLSVLPLARRYLLPVVVVSQALPVFAIAPLLVLWFGFGLSSKIVMASLIIFFPVTSAFYDGLRRTDPDLLDYAKLVRATPWQTLMLIRVPAALPALGSGLRVAAVFAPIGAIVGEWVGSSQGLGFVMLQANARAQADVVFAALVLLAAMALLLRATVDKATRAMTPWQSEQA</sequence>
<evidence type="ECO:0000313" key="10">
    <source>
        <dbReference type="Proteomes" id="UP000244081"/>
    </source>
</evidence>
<comment type="caution">
    <text evidence="9">The sequence shown here is derived from an EMBL/GenBank/DDBJ whole genome shotgun (WGS) entry which is preliminary data.</text>
</comment>
<proteinExistence type="inferred from homology"/>
<dbReference type="RefSeq" id="WP_107990664.1">
    <property type="nucleotide sequence ID" value="NZ_QAYG01000006.1"/>
</dbReference>
<evidence type="ECO:0000256" key="7">
    <source>
        <dbReference type="RuleBase" id="RU363032"/>
    </source>
</evidence>
<dbReference type="EMBL" id="QAYG01000006">
    <property type="protein sequence ID" value="PTW59707.1"/>
    <property type="molecule type" value="Genomic_DNA"/>
</dbReference>
<keyword evidence="6 7" id="KW-0472">Membrane</keyword>
<comment type="similarity">
    <text evidence="7">Belongs to the binding-protein-dependent transport system permease family.</text>
</comment>
<dbReference type="OrthoDB" id="9786495at2"/>
<evidence type="ECO:0000313" key="9">
    <source>
        <dbReference type="EMBL" id="PTW59707.1"/>
    </source>
</evidence>
<evidence type="ECO:0000256" key="4">
    <source>
        <dbReference type="ARBA" id="ARBA00022692"/>
    </source>
</evidence>
<keyword evidence="5 7" id="KW-1133">Transmembrane helix</keyword>
<dbReference type="PANTHER" id="PTHR30151:SF20">
    <property type="entry name" value="ABC TRANSPORTER PERMEASE PROTEIN HI_0355-RELATED"/>
    <property type="match status" value="1"/>
</dbReference>
<dbReference type="GO" id="GO:0005886">
    <property type="term" value="C:plasma membrane"/>
    <property type="evidence" value="ECO:0007669"/>
    <property type="project" value="UniProtKB-SubCell"/>
</dbReference>
<gene>
    <name evidence="9" type="ORF">C8N35_10691</name>
</gene>
<name>A0A2T5V7H7_9HYPH</name>
<keyword evidence="2 7" id="KW-0813">Transport</keyword>
<dbReference type="AlphaFoldDB" id="A0A2T5V7H7"/>
<feature type="transmembrane region" description="Helical" evidence="7">
    <location>
        <begin position="92"/>
        <end position="117"/>
    </location>
</feature>
<evidence type="ECO:0000259" key="8">
    <source>
        <dbReference type="PROSITE" id="PS50928"/>
    </source>
</evidence>
<feature type="transmembrane region" description="Helical" evidence="7">
    <location>
        <begin position="214"/>
        <end position="233"/>
    </location>
</feature>
<reference evidence="9 10" key="1">
    <citation type="submission" date="2018-04" db="EMBL/GenBank/DDBJ databases">
        <title>Genomic Encyclopedia of Archaeal and Bacterial Type Strains, Phase II (KMG-II): from individual species to whole genera.</title>
        <authorList>
            <person name="Goeker M."/>
        </authorList>
    </citation>
    <scope>NUCLEOTIDE SEQUENCE [LARGE SCALE GENOMIC DNA]</scope>
    <source>
        <strain evidence="9 10">DSM 23382</strain>
    </source>
</reference>
<evidence type="ECO:0000256" key="1">
    <source>
        <dbReference type="ARBA" id="ARBA00004651"/>
    </source>
</evidence>
<dbReference type="GO" id="GO:0055085">
    <property type="term" value="P:transmembrane transport"/>
    <property type="evidence" value="ECO:0007669"/>
    <property type="project" value="InterPro"/>
</dbReference>
<feature type="domain" description="ABC transmembrane type-1" evidence="8">
    <location>
        <begin position="53"/>
        <end position="237"/>
    </location>
</feature>
<keyword evidence="3" id="KW-1003">Cell membrane</keyword>
<dbReference type="InterPro" id="IPR000515">
    <property type="entry name" value="MetI-like"/>
</dbReference>